<dbReference type="InterPro" id="IPR017868">
    <property type="entry name" value="Filamin/ABP280_repeat-like"/>
</dbReference>
<evidence type="ECO:0000256" key="2">
    <source>
        <dbReference type="ARBA" id="ARBA00022737"/>
    </source>
</evidence>
<organism evidence="5 6">
    <name type="scientific">Oncorhynchus mykiss</name>
    <name type="common">Rainbow trout</name>
    <name type="synonym">Salmo gairdneri</name>
    <dbReference type="NCBI Taxonomy" id="8022"/>
    <lineage>
        <taxon>Eukaryota</taxon>
        <taxon>Metazoa</taxon>
        <taxon>Chordata</taxon>
        <taxon>Craniata</taxon>
        <taxon>Vertebrata</taxon>
        <taxon>Euteleostomi</taxon>
        <taxon>Actinopterygii</taxon>
        <taxon>Neopterygii</taxon>
        <taxon>Teleostei</taxon>
        <taxon>Protacanthopterygii</taxon>
        <taxon>Salmoniformes</taxon>
        <taxon>Salmonidae</taxon>
        <taxon>Salmoninae</taxon>
        <taxon>Oncorhynchus</taxon>
    </lineage>
</organism>
<dbReference type="InterPro" id="IPR044801">
    <property type="entry name" value="Filamin"/>
</dbReference>
<comment type="similarity">
    <text evidence="1">Belongs to the filamin family.</text>
</comment>
<dbReference type="InterPro" id="IPR013783">
    <property type="entry name" value="Ig-like_fold"/>
</dbReference>
<dbReference type="Gene3D" id="2.60.40.10">
    <property type="entry name" value="Immunoglobulins"/>
    <property type="match status" value="1"/>
</dbReference>
<dbReference type="InterPro" id="IPR014756">
    <property type="entry name" value="Ig_E-set"/>
</dbReference>
<dbReference type="SUPFAM" id="SSF81296">
    <property type="entry name" value="E set domains"/>
    <property type="match status" value="1"/>
</dbReference>
<evidence type="ECO:0000256" key="1">
    <source>
        <dbReference type="ARBA" id="ARBA00009238"/>
    </source>
</evidence>
<dbReference type="Proteomes" id="UP000193380">
    <property type="component" value="Unassembled WGS sequence"/>
</dbReference>
<gene>
    <name evidence="5" type="ORF">GSONMT00042463001</name>
</gene>
<accession>A0A060ZA39</accession>
<evidence type="ECO:0000313" key="6">
    <source>
        <dbReference type="Proteomes" id="UP000193380"/>
    </source>
</evidence>
<dbReference type="AlphaFoldDB" id="A0A060ZA39"/>
<dbReference type="InterPro" id="IPR001298">
    <property type="entry name" value="Filamin/ABP280_rpt"/>
</dbReference>
<dbReference type="GO" id="GO:0007399">
    <property type="term" value="P:nervous system development"/>
    <property type="evidence" value="ECO:0007669"/>
    <property type="project" value="UniProtKB-ARBA"/>
</dbReference>
<keyword evidence="2" id="KW-0677">Repeat</keyword>
<dbReference type="PANTHER" id="PTHR38537:SF5">
    <property type="entry name" value="FILAMIN-A"/>
    <property type="match status" value="1"/>
</dbReference>
<dbReference type="SMART" id="SM00557">
    <property type="entry name" value="IG_FLMN"/>
    <property type="match status" value="1"/>
</dbReference>
<evidence type="ECO:0000313" key="5">
    <source>
        <dbReference type="EMBL" id="CDR00953.1"/>
    </source>
</evidence>
<sequence>MKESITRKKRAASVANVGSQCDLSLKIPEISIADMVAQVTSPSGQVQEADIMEGENNTYCIRFVPTETGVHTVCVKYAGVHVPGSPSSSQWGPWEKEEPTRSALGGPGWREQRLEYQLSSVSGRGRQVQGVSALRWRGPVKQRSPSRTARTDPVVYPTWSRSQETMRCLSVSTRSTSLTVPSWFLWRRPLMTPDDSLLPVFR</sequence>
<dbReference type="PANTHER" id="PTHR38537">
    <property type="entry name" value="JITTERBUG, ISOFORM N"/>
    <property type="match status" value="1"/>
</dbReference>
<feature type="repeat" description="Filamin" evidence="3">
    <location>
        <begin position="1"/>
        <end position="91"/>
    </location>
</feature>
<dbReference type="FunFam" id="2.60.40.10:FF:000125">
    <property type="entry name" value="filamin-B isoform X1"/>
    <property type="match status" value="1"/>
</dbReference>
<name>A0A060ZA39_ONCMY</name>
<dbReference type="GO" id="GO:0030036">
    <property type="term" value="P:actin cytoskeleton organization"/>
    <property type="evidence" value="ECO:0007669"/>
    <property type="project" value="InterPro"/>
</dbReference>
<dbReference type="PaxDb" id="8022-A0A060ZA39"/>
<proteinExistence type="inferred from homology"/>
<dbReference type="STRING" id="8022.A0A060ZA39"/>
<evidence type="ECO:0000256" key="4">
    <source>
        <dbReference type="SAM" id="MobiDB-lite"/>
    </source>
</evidence>
<feature type="region of interest" description="Disordered" evidence="4">
    <location>
        <begin position="85"/>
        <end position="107"/>
    </location>
</feature>
<reference evidence="5" key="1">
    <citation type="journal article" date="2014" name="Nat. Commun.">
        <title>The rainbow trout genome provides novel insights into evolution after whole-genome duplication in vertebrates.</title>
        <authorList>
            <person name="Berthelot C."/>
            <person name="Brunet F."/>
            <person name="Chalopin D."/>
            <person name="Juanchich A."/>
            <person name="Bernard M."/>
            <person name="Noel B."/>
            <person name="Bento P."/>
            <person name="Da Silva C."/>
            <person name="Labadie K."/>
            <person name="Alberti A."/>
            <person name="Aury J.M."/>
            <person name="Louis A."/>
            <person name="Dehais P."/>
            <person name="Bardou P."/>
            <person name="Montfort J."/>
            <person name="Klopp C."/>
            <person name="Cabau C."/>
            <person name="Gaspin C."/>
            <person name="Thorgaard G.H."/>
            <person name="Boussaha M."/>
            <person name="Quillet E."/>
            <person name="Guyomard R."/>
            <person name="Galiana D."/>
            <person name="Bobe J."/>
            <person name="Volff J.N."/>
            <person name="Genet C."/>
            <person name="Wincker P."/>
            <person name="Jaillon O."/>
            <person name="Roest Crollius H."/>
            <person name="Guiguen Y."/>
        </authorList>
    </citation>
    <scope>NUCLEOTIDE SEQUENCE [LARGE SCALE GENOMIC DNA]</scope>
</reference>
<dbReference type="GO" id="GO:0051015">
    <property type="term" value="F:actin filament binding"/>
    <property type="evidence" value="ECO:0007669"/>
    <property type="project" value="InterPro"/>
</dbReference>
<dbReference type="PROSITE" id="PS50194">
    <property type="entry name" value="FILAMIN_REPEAT"/>
    <property type="match status" value="1"/>
</dbReference>
<dbReference type="EMBL" id="FR962929">
    <property type="protein sequence ID" value="CDR00953.1"/>
    <property type="molecule type" value="Genomic_DNA"/>
</dbReference>
<evidence type="ECO:0000256" key="3">
    <source>
        <dbReference type="PROSITE-ProRule" id="PRU00087"/>
    </source>
</evidence>
<protein>
    <submittedName>
        <fullName evidence="5">Uncharacterized protein</fullName>
    </submittedName>
</protein>
<reference evidence="5" key="2">
    <citation type="submission" date="2014-03" db="EMBL/GenBank/DDBJ databases">
        <authorList>
            <person name="Genoscope - CEA"/>
        </authorList>
    </citation>
    <scope>NUCLEOTIDE SEQUENCE</scope>
</reference>
<dbReference type="Pfam" id="PF00630">
    <property type="entry name" value="Filamin"/>
    <property type="match status" value="1"/>
</dbReference>